<dbReference type="PANTHER" id="PTHR31001:SF50">
    <property type="entry name" value="ZN(II)2CYS6 TRANSCRIPTION FACTOR (EUROFUNG)"/>
    <property type="match status" value="1"/>
</dbReference>
<keyword evidence="5" id="KW-0804">Transcription</keyword>
<dbReference type="EMBL" id="KZ824446">
    <property type="protein sequence ID" value="RAK99440.1"/>
    <property type="molecule type" value="Genomic_DNA"/>
</dbReference>
<reference evidence="8 9" key="1">
    <citation type="submission" date="2018-02" db="EMBL/GenBank/DDBJ databases">
        <title>The genomes of Aspergillus section Nigri reveals drivers in fungal speciation.</title>
        <authorList>
            <consortium name="DOE Joint Genome Institute"/>
            <person name="Vesth T.C."/>
            <person name="Nybo J."/>
            <person name="Theobald S."/>
            <person name="Brandl J."/>
            <person name="Frisvad J.C."/>
            <person name="Nielsen K.F."/>
            <person name="Lyhne E.K."/>
            <person name="Kogle M.E."/>
            <person name="Kuo A."/>
            <person name="Riley R."/>
            <person name="Clum A."/>
            <person name="Nolan M."/>
            <person name="Lipzen A."/>
            <person name="Salamov A."/>
            <person name="Henrissat B."/>
            <person name="Wiebenga A."/>
            <person name="De vries R.P."/>
            <person name="Grigoriev I.V."/>
            <person name="Mortensen U.H."/>
            <person name="Andersen M.R."/>
            <person name="Baker S.E."/>
        </authorList>
    </citation>
    <scope>NUCLEOTIDE SEQUENCE [LARGE SCALE GENOMIC DNA]</scope>
    <source>
        <strain evidence="8 9">CBS 121593</strain>
    </source>
</reference>
<protein>
    <recommendedName>
        <fullName evidence="7">Zn(2)-C6 fungal-type domain-containing protein</fullName>
    </recommendedName>
</protein>
<dbReference type="CDD" id="cd12148">
    <property type="entry name" value="fungal_TF_MHR"/>
    <property type="match status" value="1"/>
</dbReference>
<dbReference type="Pfam" id="PF00172">
    <property type="entry name" value="Zn_clus"/>
    <property type="match status" value="1"/>
</dbReference>
<keyword evidence="3" id="KW-0805">Transcription regulation</keyword>
<dbReference type="Pfam" id="PF04082">
    <property type="entry name" value="Fungal_trans"/>
    <property type="match status" value="1"/>
</dbReference>
<dbReference type="SMART" id="SM00906">
    <property type="entry name" value="Fungal_trans"/>
    <property type="match status" value="1"/>
</dbReference>
<dbReference type="RefSeq" id="XP_025573768.1">
    <property type="nucleotide sequence ID" value="XM_025723901.1"/>
</dbReference>
<dbReference type="GO" id="GO:0008270">
    <property type="term" value="F:zinc ion binding"/>
    <property type="evidence" value="ECO:0007669"/>
    <property type="project" value="InterPro"/>
</dbReference>
<dbReference type="GO" id="GO:0005634">
    <property type="term" value="C:nucleus"/>
    <property type="evidence" value="ECO:0007669"/>
    <property type="project" value="UniProtKB-SubCell"/>
</dbReference>
<accession>A0A395GV54</accession>
<keyword evidence="6" id="KW-0539">Nucleus</keyword>
<dbReference type="Proteomes" id="UP000249402">
    <property type="component" value="Unassembled WGS sequence"/>
</dbReference>
<dbReference type="InterPro" id="IPR036864">
    <property type="entry name" value="Zn2-C6_fun-type_DNA-bd_sf"/>
</dbReference>
<evidence type="ECO:0000256" key="2">
    <source>
        <dbReference type="ARBA" id="ARBA00022723"/>
    </source>
</evidence>
<dbReference type="GO" id="GO:0000981">
    <property type="term" value="F:DNA-binding transcription factor activity, RNA polymerase II-specific"/>
    <property type="evidence" value="ECO:0007669"/>
    <property type="project" value="InterPro"/>
</dbReference>
<evidence type="ECO:0000256" key="6">
    <source>
        <dbReference type="ARBA" id="ARBA00023242"/>
    </source>
</evidence>
<dbReference type="OrthoDB" id="3989227at2759"/>
<dbReference type="InterPro" id="IPR007219">
    <property type="entry name" value="XnlR_reg_dom"/>
</dbReference>
<dbReference type="CDD" id="cd00067">
    <property type="entry name" value="GAL4"/>
    <property type="match status" value="1"/>
</dbReference>
<dbReference type="Gene3D" id="4.10.240.10">
    <property type="entry name" value="Zn(2)-C6 fungal-type DNA-binding domain"/>
    <property type="match status" value="1"/>
</dbReference>
<keyword evidence="4" id="KW-0238">DNA-binding</keyword>
<keyword evidence="9" id="KW-1185">Reference proteome</keyword>
<dbReference type="STRING" id="1448316.A0A395GV54"/>
<evidence type="ECO:0000256" key="5">
    <source>
        <dbReference type="ARBA" id="ARBA00023163"/>
    </source>
</evidence>
<sequence length="272" mass="30613">MHGPLGERSCHLCNRKKIRCSKTTPCNHCVRLGLACILPRPFVFGYLSLADSLREYHPTTTHSLGLWQAYEQNVAPVVTIFHRPSLHRMITRTSTNSEHLDPSSEAVVFAVYFAAATSMRPEDSGFLQSPSLSVIQAAVPFLTCLRDAGDADFIWTMVAAVHRLAQGLGLHRDGTHFGLAPFETEMRWRLWWSIYLLDTQSSDYDTRLSLNIKDSDIALKSTAVPEVLNRLVASPKPSQLFLAAVEVVEFAYLLETDLRTSKWPWLFGGYMQ</sequence>
<evidence type="ECO:0000256" key="1">
    <source>
        <dbReference type="ARBA" id="ARBA00004123"/>
    </source>
</evidence>
<keyword evidence="2" id="KW-0479">Metal-binding</keyword>
<name>A0A395GV54_9EURO</name>
<gene>
    <name evidence="8" type="ORF">BO80DRAFT_494748</name>
</gene>
<evidence type="ECO:0000259" key="7">
    <source>
        <dbReference type="PROSITE" id="PS50048"/>
    </source>
</evidence>
<comment type="subcellular location">
    <subcellularLocation>
        <location evidence="1">Nucleus</location>
    </subcellularLocation>
</comment>
<dbReference type="GO" id="GO:0003677">
    <property type="term" value="F:DNA binding"/>
    <property type="evidence" value="ECO:0007669"/>
    <property type="project" value="UniProtKB-KW"/>
</dbReference>
<evidence type="ECO:0000313" key="8">
    <source>
        <dbReference type="EMBL" id="RAK99440.1"/>
    </source>
</evidence>
<evidence type="ECO:0000256" key="3">
    <source>
        <dbReference type="ARBA" id="ARBA00023015"/>
    </source>
</evidence>
<feature type="domain" description="Zn(2)-C6 fungal-type" evidence="7">
    <location>
        <begin position="9"/>
        <end position="38"/>
    </location>
</feature>
<dbReference type="SMART" id="SM00066">
    <property type="entry name" value="GAL4"/>
    <property type="match status" value="1"/>
</dbReference>
<dbReference type="GO" id="GO:0009893">
    <property type="term" value="P:positive regulation of metabolic process"/>
    <property type="evidence" value="ECO:0007669"/>
    <property type="project" value="UniProtKB-ARBA"/>
</dbReference>
<organism evidence="8 9">
    <name type="scientific">Aspergillus ibericus CBS 121593</name>
    <dbReference type="NCBI Taxonomy" id="1448316"/>
    <lineage>
        <taxon>Eukaryota</taxon>
        <taxon>Fungi</taxon>
        <taxon>Dikarya</taxon>
        <taxon>Ascomycota</taxon>
        <taxon>Pezizomycotina</taxon>
        <taxon>Eurotiomycetes</taxon>
        <taxon>Eurotiomycetidae</taxon>
        <taxon>Eurotiales</taxon>
        <taxon>Aspergillaceae</taxon>
        <taxon>Aspergillus</taxon>
        <taxon>Aspergillus subgen. Circumdati</taxon>
    </lineage>
</organism>
<dbReference type="GeneID" id="37228766"/>
<dbReference type="InterPro" id="IPR050613">
    <property type="entry name" value="Sec_Metabolite_Reg"/>
</dbReference>
<dbReference type="AlphaFoldDB" id="A0A395GV54"/>
<dbReference type="SUPFAM" id="SSF57701">
    <property type="entry name" value="Zn2/Cys6 DNA-binding domain"/>
    <property type="match status" value="1"/>
</dbReference>
<dbReference type="PROSITE" id="PS50048">
    <property type="entry name" value="ZN2_CY6_FUNGAL_2"/>
    <property type="match status" value="1"/>
</dbReference>
<dbReference type="PANTHER" id="PTHR31001">
    <property type="entry name" value="UNCHARACTERIZED TRANSCRIPTIONAL REGULATORY PROTEIN"/>
    <property type="match status" value="1"/>
</dbReference>
<proteinExistence type="predicted"/>
<dbReference type="VEuPathDB" id="FungiDB:BO80DRAFT_494748"/>
<evidence type="ECO:0000256" key="4">
    <source>
        <dbReference type="ARBA" id="ARBA00023125"/>
    </source>
</evidence>
<dbReference type="InterPro" id="IPR001138">
    <property type="entry name" value="Zn2Cys6_DnaBD"/>
</dbReference>
<evidence type="ECO:0000313" key="9">
    <source>
        <dbReference type="Proteomes" id="UP000249402"/>
    </source>
</evidence>
<dbReference type="GO" id="GO:0006351">
    <property type="term" value="P:DNA-templated transcription"/>
    <property type="evidence" value="ECO:0007669"/>
    <property type="project" value="InterPro"/>
</dbReference>